<dbReference type="Gene3D" id="2.30.180.10">
    <property type="entry name" value="FAS1 domain"/>
    <property type="match status" value="2"/>
</dbReference>
<dbReference type="Proteomes" id="UP000185904">
    <property type="component" value="Unassembled WGS sequence"/>
</dbReference>
<keyword evidence="2" id="KW-0812">Transmembrane</keyword>
<feature type="domain" description="FAS1" evidence="4">
    <location>
        <begin position="187"/>
        <end position="322"/>
    </location>
</feature>
<gene>
    <name evidence="5" type="ORF">AYO20_04329</name>
</gene>
<dbReference type="PANTHER" id="PTHR10900:SF77">
    <property type="entry name" value="FI19380P1"/>
    <property type="match status" value="1"/>
</dbReference>
<keyword evidence="2" id="KW-0472">Membrane</keyword>
<evidence type="ECO:0000256" key="2">
    <source>
        <dbReference type="SAM" id="Phobius"/>
    </source>
</evidence>
<dbReference type="InterPro" id="IPR050904">
    <property type="entry name" value="Adhesion/Biosynth-related"/>
</dbReference>
<keyword evidence="6" id="KW-1185">Reference proteome</keyword>
<organism evidence="5 6">
    <name type="scientific">Fonsecaea nubica</name>
    <dbReference type="NCBI Taxonomy" id="856822"/>
    <lineage>
        <taxon>Eukaryota</taxon>
        <taxon>Fungi</taxon>
        <taxon>Dikarya</taxon>
        <taxon>Ascomycota</taxon>
        <taxon>Pezizomycotina</taxon>
        <taxon>Eurotiomycetes</taxon>
        <taxon>Chaetothyriomycetidae</taxon>
        <taxon>Chaetothyriales</taxon>
        <taxon>Herpotrichiellaceae</taxon>
        <taxon>Fonsecaea</taxon>
    </lineage>
</organism>
<dbReference type="EMBL" id="LVCJ01000022">
    <property type="protein sequence ID" value="OAL36433.1"/>
    <property type="molecule type" value="Genomic_DNA"/>
</dbReference>
<dbReference type="SMART" id="SM00554">
    <property type="entry name" value="FAS1"/>
    <property type="match status" value="2"/>
</dbReference>
<dbReference type="GO" id="GO:0016236">
    <property type="term" value="P:macroautophagy"/>
    <property type="evidence" value="ECO:0007669"/>
    <property type="project" value="TreeGrafter"/>
</dbReference>
<evidence type="ECO:0000256" key="1">
    <source>
        <dbReference type="SAM" id="MobiDB-lite"/>
    </source>
</evidence>
<dbReference type="InterPro" id="IPR000782">
    <property type="entry name" value="FAS1_domain"/>
</dbReference>
<reference evidence="5 6" key="1">
    <citation type="submission" date="2016-03" db="EMBL/GenBank/DDBJ databases">
        <title>The draft genome sequence of Fonsecaea nubica causative agent of cutaneous subcutaneous infection in human host.</title>
        <authorList>
            <person name="Costa F."/>
            <person name="Sybren D.H."/>
            <person name="Raittz R.T."/>
            <person name="Weiss V.A."/>
            <person name="Leao A.C."/>
            <person name="Gomes R."/>
            <person name="De Souza E.M."/>
            <person name="Pedrosa F.O."/>
            <person name="Steffens M.B."/>
            <person name="Bombassaro A."/>
            <person name="Tadra-Sfeir M.Z."/>
            <person name="Moreno L.F."/>
            <person name="Najafzadeh M.J."/>
            <person name="Felipe M.S."/>
            <person name="Teixeira M."/>
            <person name="Sun J."/>
            <person name="Xi L."/>
            <person name="Castro M.A."/>
            <person name="Vicente V.A."/>
        </authorList>
    </citation>
    <scope>NUCLEOTIDE SEQUENCE [LARGE SCALE GENOMIC DNA]</scope>
    <source>
        <strain evidence="5 6">CBS 269.64</strain>
    </source>
</reference>
<sequence length="459" mass="49123">MMMLLRVAFATLSLVACCFAASQDVLTILQQQSGISTFVGLLEQFTDLVDTLNQGTFSGLKTRTSRCLRSRLSPLAVLIPNDQALAAFGDENPDLANNTDAVRALLEYHIAHGTHPSASFGLQPLFVPTLLTHPNYTNVTGGQVVELTALNNQPAIVSGVKAESHVVEADIFYLGGLIHIIDSVLTIPLSFPATATKVGLTDLVALMSIGGFLKPSSPAVEIVNSLSDLTIFAPNSTRFSAGFTGWDGLSQTDLYSILEYSISQGPVIYSSEFKNNTKIPTLEKISASMTEVDSQFYVDTALIKARDYLTSNGVLQILDSPLNPNTTGQAPLTTVAPSTKPASKGLSTAAGAGIGIGIGALILGGALIVALYIRTRRRRRRVEMAGGNPRDPPPRYELETKALDATSANVRDAPRTQVFEIQAPPKPPSPYEIDGNERSRISVTIQGTPPRHLGFQARY</sequence>
<dbReference type="GO" id="GO:0000329">
    <property type="term" value="C:fungal-type vacuole membrane"/>
    <property type="evidence" value="ECO:0007669"/>
    <property type="project" value="TreeGrafter"/>
</dbReference>
<feature type="chain" id="PRO_5008084078" description="FAS1 domain-containing protein" evidence="3">
    <location>
        <begin position="21"/>
        <end position="459"/>
    </location>
</feature>
<dbReference type="SUPFAM" id="SSF82153">
    <property type="entry name" value="FAS1 domain"/>
    <property type="match status" value="2"/>
</dbReference>
<dbReference type="InterPro" id="IPR036378">
    <property type="entry name" value="FAS1_dom_sf"/>
</dbReference>
<dbReference type="PANTHER" id="PTHR10900">
    <property type="entry name" value="PERIOSTIN-RELATED"/>
    <property type="match status" value="1"/>
</dbReference>
<dbReference type="RefSeq" id="XP_022501445.1">
    <property type="nucleotide sequence ID" value="XM_022642627.1"/>
</dbReference>
<evidence type="ECO:0000259" key="4">
    <source>
        <dbReference type="PROSITE" id="PS50213"/>
    </source>
</evidence>
<feature type="domain" description="FAS1" evidence="4">
    <location>
        <begin position="22"/>
        <end position="185"/>
    </location>
</feature>
<keyword evidence="2" id="KW-1133">Transmembrane helix</keyword>
<dbReference type="OrthoDB" id="286301at2759"/>
<dbReference type="AlphaFoldDB" id="A0A178D587"/>
<feature type="region of interest" description="Disordered" evidence="1">
    <location>
        <begin position="405"/>
        <end position="435"/>
    </location>
</feature>
<accession>A0A178D587</accession>
<keyword evidence="3" id="KW-0732">Signal</keyword>
<dbReference type="PROSITE" id="PS50213">
    <property type="entry name" value="FAS1"/>
    <property type="match status" value="2"/>
</dbReference>
<comment type="caution">
    <text evidence="5">The sequence shown here is derived from an EMBL/GenBank/DDBJ whole genome shotgun (WGS) entry which is preliminary data.</text>
</comment>
<evidence type="ECO:0000313" key="6">
    <source>
        <dbReference type="Proteomes" id="UP000185904"/>
    </source>
</evidence>
<protein>
    <recommendedName>
        <fullName evidence="4">FAS1 domain-containing protein</fullName>
    </recommendedName>
</protein>
<dbReference type="GeneID" id="34587749"/>
<feature type="transmembrane region" description="Helical" evidence="2">
    <location>
        <begin position="349"/>
        <end position="373"/>
    </location>
</feature>
<evidence type="ECO:0000256" key="3">
    <source>
        <dbReference type="SAM" id="SignalP"/>
    </source>
</evidence>
<dbReference type="Pfam" id="PF02469">
    <property type="entry name" value="Fasciclin"/>
    <property type="match status" value="2"/>
</dbReference>
<feature type="signal peptide" evidence="3">
    <location>
        <begin position="1"/>
        <end position="20"/>
    </location>
</feature>
<proteinExistence type="predicted"/>
<dbReference type="PROSITE" id="PS51257">
    <property type="entry name" value="PROKAR_LIPOPROTEIN"/>
    <property type="match status" value="1"/>
</dbReference>
<evidence type="ECO:0000313" key="5">
    <source>
        <dbReference type="EMBL" id="OAL36433.1"/>
    </source>
</evidence>
<name>A0A178D587_9EURO</name>